<dbReference type="RefSeq" id="WP_012020375.1">
    <property type="nucleotide sequence ID" value="NZ_AP019770.1"/>
</dbReference>
<evidence type="ECO:0000313" key="1">
    <source>
        <dbReference type="EMBL" id="AIM26574.1"/>
    </source>
</evidence>
<evidence type="ECO:0000313" key="12">
    <source>
        <dbReference type="Proteomes" id="UP000068832"/>
    </source>
</evidence>
<accession>A0A088E2B6</accession>
<dbReference type="Proteomes" id="UP000062475">
    <property type="component" value="Chromosome"/>
</dbReference>
<name>A0A088E2B6_9CREN</name>
<protein>
    <submittedName>
        <fullName evidence="1">Uncharacterized protein</fullName>
    </submittedName>
</protein>
<evidence type="ECO:0000313" key="7">
    <source>
        <dbReference type="Proteomes" id="UP000029084"/>
    </source>
</evidence>
<gene>
    <name evidence="1" type="ORF">HA72_0410</name>
    <name evidence="2" type="ORF">MsedA_0423</name>
    <name evidence="3" type="ORF">MsedB_0423</name>
    <name evidence="4" type="ORF">MsedC_0422</name>
    <name evidence="5" type="ORF">MsedD_0423</name>
    <name evidence="6" type="ORF">MsedE_0423</name>
</gene>
<dbReference type="EMBL" id="CP012173">
    <property type="protein sequence ID" value="AKV75799.1"/>
    <property type="molecule type" value="Genomic_DNA"/>
</dbReference>
<dbReference type="Proteomes" id="UP000062398">
    <property type="component" value="Chromosome"/>
</dbReference>
<organism evidence="1 7">
    <name type="scientific">Metallosphaera sedula</name>
    <dbReference type="NCBI Taxonomy" id="43687"/>
    <lineage>
        <taxon>Archaea</taxon>
        <taxon>Thermoproteota</taxon>
        <taxon>Thermoprotei</taxon>
        <taxon>Sulfolobales</taxon>
        <taxon>Sulfolobaceae</taxon>
        <taxon>Metallosphaera</taxon>
    </lineage>
</organism>
<dbReference type="GeneID" id="91754857"/>
<sequence>MEENLVVRRNMEDLESERIQLVKIADGVFTSRNPFQDVLLEDGILVHCMKHCIKGGCVIYEVKIKEPVSNCEVVNLAQKVEIVRSIGIAKSSISLYAMREISRKASIVGLEEAVSKILNKMREGMPECV</sequence>
<dbReference type="EMBL" id="CP012174">
    <property type="protein sequence ID" value="AKV78047.1"/>
    <property type="molecule type" value="Genomic_DNA"/>
</dbReference>
<dbReference type="Proteomes" id="UP000068832">
    <property type="component" value="Chromosome"/>
</dbReference>
<evidence type="ECO:0000313" key="3">
    <source>
        <dbReference type="EMBL" id="AKV75799.1"/>
    </source>
</evidence>
<evidence type="ECO:0000313" key="9">
    <source>
        <dbReference type="Proteomes" id="UP000061362"/>
    </source>
</evidence>
<dbReference type="Proteomes" id="UP000061362">
    <property type="component" value="Chromosome"/>
</dbReference>
<reference evidence="9 10" key="2">
    <citation type="journal article" date="2015" name="Genome Announc.">
        <title>Complete Genome Sequences of Evolved Arsenate-Resistant Metallosphaera sedula Strains.</title>
        <authorList>
            <person name="Ai C."/>
            <person name="McCarthy S."/>
            <person name="Schackwitz W."/>
            <person name="Martin J."/>
            <person name="Lipzen A."/>
            <person name="Blum P."/>
        </authorList>
    </citation>
    <scope>NUCLEOTIDE SEQUENCE [LARGE SCALE GENOMIC DNA]</scope>
    <source>
        <strain evidence="4 10">ARS120-1</strain>
        <strain evidence="5 9">ARS120-2</strain>
        <strain evidence="2 12">ARS50-1</strain>
        <strain evidence="3 11">ARS50-2</strain>
    </source>
</reference>
<evidence type="ECO:0000313" key="5">
    <source>
        <dbReference type="EMBL" id="AKV80292.1"/>
    </source>
</evidence>
<proteinExistence type="predicted"/>
<evidence type="ECO:0000313" key="8">
    <source>
        <dbReference type="Proteomes" id="UP000056255"/>
    </source>
</evidence>
<evidence type="ECO:0000313" key="11">
    <source>
        <dbReference type="Proteomes" id="UP000062475"/>
    </source>
</evidence>
<evidence type="ECO:0000313" key="4">
    <source>
        <dbReference type="EMBL" id="AKV78047.1"/>
    </source>
</evidence>
<evidence type="ECO:0000313" key="6">
    <source>
        <dbReference type="EMBL" id="AKV82538.1"/>
    </source>
</evidence>
<dbReference type="EMBL" id="CP012176">
    <property type="protein sequence ID" value="AKV82538.1"/>
    <property type="molecule type" value="Genomic_DNA"/>
</dbReference>
<evidence type="ECO:0000313" key="10">
    <source>
        <dbReference type="Proteomes" id="UP000062398"/>
    </source>
</evidence>
<dbReference type="PATRIC" id="fig|43687.5.peg.421"/>
<dbReference type="Proteomes" id="UP000029084">
    <property type="component" value="Chromosome"/>
</dbReference>
<reference evidence="6 8" key="3">
    <citation type="submission" date="2015-07" db="EMBL/GenBank/DDBJ databases">
        <title>Physiological, transcriptional responses and genome re-sequencing of acid resistant extremely thermoacidophilic Metallosphaera sedula SARC-M1.</title>
        <authorList>
            <person name="Ai C."/>
            <person name="McCarthy S."/>
            <person name="Eckrich V."/>
            <person name="Rudrappa D."/>
            <person name="Qiu G."/>
            <person name="Blum P."/>
        </authorList>
    </citation>
    <scope>NUCLEOTIDE SEQUENCE [LARGE SCALE GENOMIC DNA]</scope>
    <source>
        <strain evidence="6 8">SARC-M1</strain>
    </source>
</reference>
<reference evidence="1 7" key="1">
    <citation type="journal article" date="2014" name="J. Bacteriol.">
        <title>Role of an Archaeal PitA Transporter in the Copper and Arsenic Resistance of Metallosphaera sedula, an Extreme Thermoacidophile.</title>
        <authorList>
            <person name="McCarthy S."/>
            <person name="Ai C."/>
            <person name="Wheaton G."/>
            <person name="Tevatia R."/>
            <person name="Eckrich V."/>
            <person name="Kelly R."/>
            <person name="Blum P."/>
        </authorList>
    </citation>
    <scope>NUCLEOTIDE SEQUENCE [LARGE SCALE GENOMIC DNA]</scope>
    <source>
        <strain evidence="1 7">CuR1</strain>
    </source>
</reference>
<evidence type="ECO:0000313" key="2">
    <source>
        <dbReference type="EMBL" id="AKV73557.1"/>
    </source>
</evidence>
<dbReference type="EMBL" id="CP008822">
    <property type="protein sequence ID" value="AIM26574.1"/>
    <property type="molecule type" value="Genomic_DNA"/>
</dbReference>
<dbReference type="EMBL" id="CP012172">
    <property type="protein sequence ID" value="AKV73557.1"/>
    <property type="molecule type" value="Genomic_DNA"/>
</dbReference>
<dbReference type="AlphaFoldDB" id="A0A088E2B6"/>
<dbReference type="OMA" id="NEGLPEC"/>
<dbReference type="Proteomes" id="UP000056255">
    <property type="component" value="Chromosome"/>
</dbReference>
<dbReference type="OrthoDB" id="34681at2157"/>
<dbReference type="EMBL" id="CP012175">
    <property type="protein sequence ID" value="AKV80292.1"/>
    <property type="molecule type" value="Genomic_DNA"/>
</dbReference>